<dbReference type="RefSeq" id="WP_249299514.1">
    <property type="nucleotide sequence ID" value="NZ_JACRSP010000002.1"/>
</dbReference>
<evidence type="ECO:0000313" key="3">
    <source>
        <dbReference type="Proteomes" id="UP000620366"/>
    </source>
</evidence>
<proteinExistence type="inferred from homology"/>
<reference evidence="2" key="1">
    <citation type="submission" date="2020-08" db="EMBL/GenBank/DDBJ databases">
        <title>Genome public.</title>
        <authorList>
            <person name="Liu C."/>
            <person name="Sun Q."/>
        </authorList>
    </citation>
    <scope>NUCLEOTIDE SEQUENCE</scope>
    <source>
        <strain evidence="2">BX7</strain>
    </source>
</reference>
<dbReference type="PIRSF" id="PIRSF005956">
    <property type="entry name" value="BtpA"/>
    <property type="match status" value="1"/>
</dbReference>
<evidence type="ECO:0000313" key="2">
    <source>
        <dbReference type="EMBL" id="MBC8535770.1"/>
    </source>
</evidence>
<dbReference type="PANTHER" id="PTHR21381">
    <property type="entry name" value="ZGC:162297"/>
    <property type="match status" value="1"/>
</dbReference>
<dbReference type="InterPro" id="IPR005137">
    <property type="entry name" value="BtpA"/>
</dbReference>
<organism evidence="2 3">
    <name type="scientific">Feifania hominis</name>
    <dbReference type="NCBI Taxonomy" id="2763660"/>
    <lineage>
        <taxon>Bacteria</taxon>
        <taxon>Bacillati</taxon>
        <taxon>Bacillota</taxon>
        <taxon>Clostridia</taxon>
        <taxon>Eubacteriales</taxon>
        <taxon>Feifaniaceae</taxon>
        <taxon>Feifania</taxon>
    </lineage>
</organism>
<dbReference type="InterPro" id="IPR011060">
    <property type="entry name" value="RibuloseP-bd_barrel"/>
</dbReference>
<sequence>MKSWLKDLFHVEKPVIALLHIREMPGDFYFDDSTMSMREVIDTARRDLIALQDGGVDGILFSNEYSFPYQMGVGKTDYVTSQCMARVIGELMRDIRVPYGVNVIEDGLATVELARAVDASFVRCNFTGCYVGELGLINTDIARVKRRKKELGIAGLHMLYNVNPEFSVWVGDRDVRDVVKSMVFNCDPDGLCVSGQCAGFEASSDLIRAIKDLAPETPVFANNGCRRENIAEKLSVADSACVGTAFKYDGVFRNTVDVNRVRDFMEVVREYRKTL</sequence>
<gene>
    <name evidence="2" type="ORF">H8695_03575</name>
</gene>
<comment type="caution">
    <text evidence="2">The sequence shown here is derived from an EMBL/GenBank/DDBJ whole genome shotgun (WGS) entry which is preliminary data.</text>
</comment>
<protein>
    <submittedName>
        <fullName evidence="2">BtpA/SgcQ family protein</fullName>
    </submittedName>
</protein>
<dbReference type="NCBIfam" id="TIGR00259">
    <property type="entry name" value="thylakoid_BtpA"/>
    <property type="match status" value="1"/>
</dbReference>
<dbReference type="Pfam" id="PF03437">
    <property type="entry name" value="BtpA"/>
    <property type="match status" value="1"/>
</dbReference>
<evidence type="ECO:0000256" key="1">
    <source>
        <dbReference type="ARBA" id="ARBA00006007"/>
    </source>
</evidence>
<dbReference type="EMBL" id="JACRSP010000002">
    <property type="protein sequence ID" value="MBC8535770.1"/>
    <property type="molecule type" value="Genomic_DNA"/>
</dbReference>
<dbReference type="SUPFAM" id="SSF51366">
    <property type="entry name" value="Ribulose-phoshate binding barrel"/>
    <property type="match status" value="1"/>
</dbReference>
<dbReference type="Proteomes" id="UP000620366">
    <property type="component" value="Unassembled WGS sequence"/>
</dbReference>
<dbReference type="PANTHER" id="PTHR21381:SF3">
    <property type="entry name" value="SGC REGION PROTEIN SGCQ-RELATED"/>
    <property type="match status" value="1"/>
</dbReference>
<dbReference type="AlphaFoldDB" id="A0A926DEX4"/>
<comment type="similarity">
    <text evidence="1">Belongs to the BtpA family.</text>
</comment>
<keyword evidence="3" id="KW-1185">Reference proteome</keyword>
<accession>A0A926DEX4</accession>
<name>A0A926DEX4_9FIRM</name>